<keyword evidence="2" id="KW-1185">Reference proteome</keyword>
<organism evidence="1 2">
    <name type="scientific">Martelella radicis</name>
    <dbReference type="NCBI Taxonomy" id="1397476"/>
    <lineage>
        <taxon>Bacteria</taxon>
        <taxon>Pseudomonadati</taxon>
        <taxon>Pseudomonadota</taxon>
        <taxon>Alphaproteobacteria</taxon>
        <taxon>Hyphomicrobiales</taxon>
        <taxon>Aurantimonadaceae</taxon>
        <taxon>Martelella</taxon>
    </lineage>
</organism>
<proteinExistence type="predicted"/>
<reference evidence="1 2" key="1">
    <citation type="submission" date="2020-08" db="EMBL/GenBank/DDBJ databases">
        <title>Genomic Encyclopedia of Type Strains, Phase IV (KMG-IV): sequencing the most valuable type-strain genomes for metagenomic binning, comparative biology and taxonomic classification.</title>
        <authorList>
            <person name="Goeker M."/>
        </authorList>
    </citation>
    <scope>NUCLEOTIDE SEQUENCE [LARGE SCALE GENOMIC DNA]</scope>
    <source>
        <strain evidence="1 2">DSM 28101</strain>
    </source>
</reference>
<dbReference type="AlphaFoldDB" id="A0A7W6PAI5"/>
<accession>A0A7W6PAI5</accession>
<name>A0A7W6PAI5_9HYPH</name>
<protein>
    <submittedName>
        <fullName evidence="1">Uncharacterized protein</fullName>
    </submittedName>
</protein>
<evidence type="ECO:0000313" key="1">
    <source>
        <dbReference type="EMBL" id="MBB4122905.1"/>
    </source>
</evidence>
<gene>
    <name evidence="1" type="ORF">GGR30_002840</name>
</gene>
<comment type="caution">
    <text evidence="1">The sequence shown here is derived from an EMBL/GenBank/DDBJ whole genome shotgun (WGS) entry which is preliminary data.</text>
</comment>
<dbReference type="EMBL" id="JACIDZ010000009">
    <property type="protein sequence ID" value="MBB4122905.1"/>
    <property type="molecule type" value="Genomic_DNA"/>
</dbReference>
<dbReference type="RefSeq" id="WP_183487335.1">
    <property type="nucleotide sequence ID" value="NZ_JACIDZ010000009.1"/>
</dbReference>
<evidence type="ECO:0000313" key="2">
    <source>
        <dbReference type="Proteomes" id="UP000530571"/>
    </source>
</evidence>
<sequence>MDRITGTAVADLGGGKRGFQDQVVSTGAGSQEGTVVTAEWLNGVQEEILNVITRAGLVPAAGDFTQLAQAIQGARLSYAEASGTVNALTVSLSPAPTALRAGLLVRALIAAPNTGSATLNVNGHGAKAIVNRFGLDLTGGELTGIVDFVYDGAKFYAPVAQSFLGEDRTYYVNSATGSDTDTGLAAGSAFATIQRALDVASAVNLNGHDITISVADGSYPHFASSRSVTGGKISIEGNLAAPSQVSVVASGGNPGISISHGGYAVAGFAPQPSAGQSAISVVAATVEIGSMHHSGVSGGAHIACGAGGAIFLSGSHSIAGGASIGHLYAADGGSIRSAASLPSVEFVATSLGFGAFAVATNGSINALYSAFAAAGNATGPRYAASLNGVINTNGSGSTYYPGSTAGTTVTGGQYA</sequence>
<dbReference type="Proteomes" id="UP000530571">
    <property type="component" value="Unassembled WGS sequence"/>
</dbReference>